<keyword evidence="6 11" id="KW-0874">Quinone</keyword>
<dbReference type="NCBIfam" id="NF004320">
    <property type="entry name" value="PRK05715.1-2"/>
    <property type="match status" value="1"/>
</dbReference>
<keyword evidence="11" id="KW-0830">Ubiquinone</keyword>
<keyword evidence="13" id="KW-1185">Reference proteome</keyword>
<comment type="subunit">
    <text evidence="11">NDH-1 is composed of 14 different subunits. Subunits NuoA, H, J, K, L, M, N constitute the membrane sector of the complex.</text>
</comment>
<dbReference type="GO" id="GO:0042773">
    <property type="term" value="P:ATP synthesis coupled electron transport"/>
    <property type="evidence" value="ECO:0007669"/>
    <property type="project" value="InterPro"/>
</dbReference>
<keyword evidence="7 11" id="KW-1278">Translocase</keyword>
<evidence type="ECO:0000256" key="10">
    <source>
        <dbReference type="ARBA" id="ARBA00023136"/>
    </source>
</evidence>
<evidence type="ECO:0000256" key="2">
    <source>
        <dbReference type="ARBA" id="ARBA00004141"/>
    </source>
</evidence>
<keyword evidence="10 11" id="KW-0472">Membrane</keyword>
<evidence type="ECO:0000256" key="9">
    <source>
        <dbReference type="ARBA" id="ARBA00023027"/>
    </source>
</evidence>
<dbReference type="InterPro" id="IPR001133">
    <property type="entry name" value="NADH_UbQ_OxRdtase_chain4L/K"/>
</dbReference>
<accession>A0A0E2BEV2</accession>
<dbReference type="InterPro" id="IPR039428">
    <property type="entry name" value="NUOK/Mnh_C1-like"/>
</dbReference>
<comment type="similarity">
    <text evidence="3 11">Belongs to the complex I subunit 4L family.</text>
</comment>
<dbReference type="EC" id="7.1.1.-" evidence="11"/>
<dbReference type="HAMAP" id="MF_01456">
    <property type="entry name" value="NDH1_NuoK"/>
    <property type="match status" value="1"/>
</dbReference>
<dbReference type="RefSeq" id="WP_004458580.1">
    <property type="nucleotide sequence ID" value="NZ_AHON02000043.1"/>
</dbReference>
<comment type="catalytic activity">
    <reaction evidence="11">
        <text>a quinone + NADH + 5 H(+)(in) = a quinol + NAD(+) + 4 H(+)(out)</text>
        <dbReference type="Rhea" id="RHEA:57888"/>
        <dbReference type="ChEBI" id="CHEBI:15378"/>
        <dbReference type="ChEBI" id="CHEBI:24646"/>
        <dbReference type="ChEBI" id="CHEBI:57540"/>
        <dbReference type="ChEBI" id="CHEBI:57945"/>
        <dbReference type="ChEBI" id="CHEBI:132124"/>
    </reaction>
</comment>
<reference evidence="12" key="1">
    <citation type="submission" date="2012-10" db="EMBL/GenBank/DDBJ databases">
        <authorList>
            <person name="Harkins D.M."/>
            <person name="Durkin A.S."/>
            <person name="Brinkac L.M."/>
            <person name="Haft D.H."/>
            <person name="Selengut J.D."/>
            <person name="Sanka R."/>
            <person name="DePew J."/>
            <person name="Purushe J."/>
            <person name="Matthias M.A."/>
            <person name="Vinetz J.M."/>
            <person name="Sutton G.G."/>
            <person name="Nierman W.C."/>
            <person name="Fouts D.E."/>
        </authorList>
    </citation>
    <scope>NUCLEOTIDE SEQUENCE [LARGE SCALE GENOMIC DNA]</scope>
    <source>
        <strain evidence="12">MOR084</strain>
    </source>
</reference>
<organism evidence="12 13">
    <name type="scientific">Leptospira santarosai str. MOR084</name>
    <dbReference type="NCBI Taxonomy" id="1049984"/>
    <lineage>
        <taxon>Bacteria</taxon>
        <taxon>Pseudomonadati</taxon>
        <taxon>Spirochaetota</taxon>
        <taxon>Spirochaetia</taxon>
        <taxon>Leptospirales</taxon>
        <taxon>Leptospiraceae</taxon>
        <taxon>Leptospira</taxon>
    </lineage>
</organism>
<keyword evidence="9 11" id="KW-0520">NAD</keyword>
<keyword evidence="11" id="KW-1003">Cell membrane</keyword>
<evidence type="ECO:0000313" key="13">
    <source>
        <dbReference type="Proteomes" id="UP000006329"/>
    </source>
</evidence>
<dbReference type="PANTHER" id="PTHR11434:SF21">
    <property type="entry name" value="NADH DEHYDROGENASE SUBUNIT 4L-RELATED"/>
    <property type="match status" value="1"/>
</dbReference>
<feature type="transmembrane region" description="Helical" evidence="11">
    <location>
        <begin position="12"/>
        <end position="30"/>
    </location>
</feature>
<feature type="transmembrane region" description="Helical" evidence="11">
    <location>
        <begin position="67"/>
        <end position="89"/>
    </location>
</feature>
<keyword evidence="8 11" id="KW-1133">Transmembrane helix</keyword>
<dbReference type="NCBIfam" id="NF004321">
    <property type="entry name" value="PRK05715.1-3"/>
    <property type="match status" value="1"/>
</dbReference>
<comment type="caution">
    <text evidence="12">The sequence shown here is derived from an EMBL/GenBank/DDBJ whole genome shotgun (WGS) entry which is preliminary data.</text>
</comment>
<proteinExistence type="inferred from homology"/>
<dbReference type="GO" id="GO:0050136">
    <property type="term" value="F:NADH dehydrogenase (quinone) (non-electrogenic) activity"/>
    <property type="evidence" value="ECO:0007669"/>
    <property type="project" value="UniProtKB-UniRule"/>
</dbReference>
<protein>
    <recommendedName>
        <fullName evidence="11">NADH-quinone oxidoreductase subunit K</fullName>
        <ecNumber evidence="11">7.1.1.-</ecNumber>
    </recommendedName>
    <alternativeName>
        <fullName evidence="11">NADH dehydrogenase I subunit K</fullName>
    </alternativeName>
    <alternativeName>
        <fullName evidence="11">NDH-1 subunit K</fullName>
    </alternativeName>
</protein>
<dbReference type="PANTHER" id="PTHR11434">
    <property type="entry name" value="NADH-UBIQUINONE OXIDOREDUCTASE SUBUNIT ND4L"/>
    <property type="match status" value="1"/>
</dbReference>
<dbReference type="GeneID" id="29738914"/>
<evidence type="ECO:0000256" key="6">
    <source>
        <dbReference type="ARBA" id="ARBA00022719"/>
    </source>
</evidence>
<dbReference type="Proteomes" id="UP000006329">
    <property type="component" value="Unassembled WGS sequence"/>
</dbReference>
<dbReference type="Gene3D" id="1.10.287.3510">
    <property type="match status" value="1"/>
</dbReference>
<feature type="transmembrane region" description="Helical" evidence="11">
    <location>
        <begin position="35"/>
        <end position="55"/>
    </location>
</feature>
<evidence type="ECO:0000256" key="1">
    <source>
        <dbReference type="ARBA" id="ARBA00002378"/>
    </source>
</evidence>
<evidence type="ECO:0000313" key="12">
    <source>
        <dbReference type="EMBL" id="EKO33853.1"/>
    </source>
</evidence>
<dbReference type="GO" id="GO:0005886">
    <property type="term" value="C:plasma membrane"/>
    <property type="evidence" value="ECO:0007669"/>
    <property type="project" value="UniProtKB-SubCell"/>
</dbReference>
<evidence type="ECO:0000256" key="8">
    <source>
        <dbReference type="ARBA" id="ARBA00022989"/>
    </source>
</evidence>
<evidence type="ECO:0000256" key="4">
    <source>
        <dbReference type="ARBA" id="ARBA00022448"/>
    </source>
</evidence>
<name>A0A0E2BEV2_9LEPT</name>
<dbReference type="FunFam" id="1.10.287.3510:FF:000001">
    <property type="entry name" value="NADH-quinone oxidoreductase subunit K"/>
    <property type="match status" value="1"/>
</dbReference>
<sequence length="106" mass="11772">MNLWISGIPIQYYLILAMIIFTIGVAGVMVRRSAVLIFMSVELILNSVNLVFVTFSKALHQVDGEVVVFFVMAIAAAEAAIGLAIVIAIHRIKKTSYVDQMNLMKW</sequence>
<dbReference type="Pfam" id="PF00420">
    <property type="entry name" value="Oxidored_q2"/>
    <property type="match status" value="1"/>
</dbReference>
<dbReference type="EMBL" id="AHON02000043">
    <property type="protein sequence ID" value="EKO33853.1"/>
    <property type="molecule type" value="Genomic_DNA"/>
</dbReference>
<keyword evidence="4 11" id="KW-0813">Transport</keyword>
<evidence type="ECO:0000256" key="5">
    <source>
        <dbReference type="ARBA" id="ARBA00022692"/>
    </source>
</evidence>
<evidence type="ECO:0000256" key="3">
    <source>
        <dbReference type="ARBA" id="ARBA00010519"/>
    </source>
</evidence>
<dbReference type="GO" id="GO:0048038">
    <property type="term" value="F:quinone binding"/>
    <property type="evidence" value="ECO:0007669"/>
    <property type="project" value="UniProtKB-KW"/>
</dbReference>
<evidence type="ECO:0000256" key="7">
    <source>
        <dbReference type="ARBA" id="ARBA00022967"/>
    </source>
</evidence>
<keyword evidence="5 11" id="KW-0812">Transmembrane</keyword>
<dbReference type="AlphaFoldDB" id="A0A0E2BEV2"/>
<dbReference type="GO" id="GO:0030964">
    <property type="term" value="C:NADH dehydrogenase complex"/>
    <property type="evidence" value="ECO:0007669"/>
    <property type="project" value="TreeGrafter"/>
</dbReference>
<comment type="subcellular location">
    <subcellularLocation>
        <location evidence="11">Cell membrane</location>
        <topology evidence="11">Multi-pass membrane protein</topology>
    </subcellularLocation>
    <subcellularLocation>
        <location evidence="2">Membrane</location>
        <topology evidence="2">Multi-pass membrane protein</topology>
    </subcellularLocation>
</comment>
<evidence type="ECO:0000256" key="11">
    <source>
        <dbReference type="HAMAP-Rule" id="MF_01456"/>
    </source>
</evidence>
<gene>
    <name evidence="11" type="primary">nuoK</name>
    <name evidence="12" type="ORF">LEP1GSC179_2834</name>
</gene>
<comment type="function">
    <text evidence="1 11">NDH-1 shuttles electrons from NADH, via FMN and iron-sulfur (Fe-S) centers, to quinones in the respiratory chain. The immediate electron acceptor for the enzyme in this species is believed to be ubiquinone. Couples the redox reaction to proton translocation (for every two electrons transferred, four hydrogen ions are translocated across the cytoplasmic membrane), and thus conserves the redox energy in a proton gradient.</text>
</comment>